<feature type="region of interest" description="Disordered" evidence="13">
    <location>
        <begin position="143"/>
        <end position="165"/>
    </location>
</feature>
<keyword evidence="6" id="KW-0479">Metal-binding</keyword>
<keyword evidence="7" id="KW-0460">Magnesium</keyword>
<sequence>MSFTYFTDLLNDEALVPSGEDDEVLSLDDTQPFVDPIPMLPSKRSWSLDSHDGEDHPSDAGPFRLPQDSQQTLFQDSQQTIPQDSQQTILQDSQPTVPQDSQQTIPQPRDAVMTLVENTMLEIMQCLSLGKPIELQFMSRPLHHRTSGQASQQTPPSRLKTLSMNNASGATTLTRYVRVLEIIYEALANNIIMTKRDIFYRDVPLFKTQPIVDKIVDDISCHYNLPRFSLNVSASGKGRIYGPASIILKNNRVLNCMASANDEDDDCNDEQGVLIPPINQILDVDCHAQILLVIEKEASFRHLISVGFVQKLLRQCTLISDFATRHMVKYLSTRYPQMPIFAVMDNDPYGLDIFSVYKWGSLAQAHDSVNLTIPSIQFLGIGCDDMTTHQIPDVAYLPLTQKDREKGFRMIKAAQQLHHGLPPTPEQKEFMQNGSLQDPSQKSEM</sequence>
<keyword evidence="17" id="KW-1185">Reference proteome</keyword>
<dbReference type="InterPro" id="IPR002815">
    <property type="entry name" value="Spo11/TopoVI_A"/>
</dbReference>
<evidence type="ECO:0000259" key="14">
    <source>
        <dbReference type="Pfam" id="PF04406"/>
    </source>
</evidence>
<comment type="catalytic activity">
    <reaction evidence="1 12">
        <text>ATP-dependent breakage, passage and rejoining of double-stranded DNA.</text>
        <dbReference type="EC" id="5.6.2.2"/>
    </reaction>
</comment>
<dbReference type="GO" id="GO:0005524">
    <property type="term" value="F:ATP binding"/>
    <property type="evidence" value="ECO:0007669"/>
    <property type="project" value="InterPro"/>
</dbReference>
<evidence type="ECO:0000256" key="8">
    <source>
        <dbReference type="ARBA" id="ARBA00023029"/>
    </source>
</evidence>
<dbReference type="InterPro" id="IPR034136">
    <property type="entry name" value="TOPRIM_Topo6A/Spo11"/>
</dbReference>
<dbReference type="OrthoDB" id="521512at2759"/>
<dbReference type="EC" id="5.6.2.2" evidence="5"/>
<protein>
    <recommendedName>
        <fullName evidence="5">DNA topoisomerase (ATP-hydrolyzing)</fullName>
        <ecNumber evidence="5">5.6.2.2</ecNumber>
    </recommendedName>
</protein>
<evidence type="ECO:0000313" key="16">
    <source>
        <dbReference type="EMBL" id="SAL95079.1"/>
    </source>
</evidence>
<evidence type="ECO:0000256" key="11">
    <source>
        <dbReference type="ARBA" id="ARBA00023242"/>
    </source>
</evidence>
<evidence type="ECO:0000256" key="3">
    <source>
        <dbReference type="ARBA" id="ARBA00004123"/>
    </source>
</evidence>
<dbReference type="AlphaFoldDB" id="A0A163KNW1"/>
<comment type="subcellular location">
    <subcellularLocation>
        <location evidence="3">Nucleus</location>
    </subcellularLocation>
</comment>
<gene>
    <name evidence="16" type="primary">ABSGL_00378.1 scaffold 492</name>
</gene>
<dbReference type="Gene3D" id="1.10.10.10">
    <property type="entry name" value="Winged helix-like DNA-binding domain superfamily/Winged helix DNA-binding domain"/>
    <property type="match status" value="1"/>
</dbReference>
<dbReference type="GO" id="GO:0003918">
    <property type="term" value="F:DNA topoisomerase type II (double strand cut, ATP-hydrolyzing) activity"/>
    <property type="evidence" value="ECO:0007669"/>
    <property type="project" value="UniProtKB-UniRule"/>
</dbReference>
<dbReference type="Proteomes" id="UP000078561">
    <property type="component" value="Unassembled WGS sequence"/>
</dbReference>
<dbReference type="PANTHER" id="PTHR10848:SF0">
    <property type="entry name" value="MEIOTIC RECOMBINATION PROTEIN SPO11"/>
    <property type="match status" value="1"/>
</dbReference>
<evidence type="ECO:0000256" key="1">
    <source>
        <dbReference type="ARBA" id="ARBA00000185"/>
    </source>
</evidence>
<evidence type="ECO:0000256" key="12">
    <source>
        <dbReference type="PROSITE-ProRule" id="PRU01385"/>
    </source>
</evidence>
<comment type="similarity">
    <text evidence="4 12">Belongs to the TOP6A family.</text>
</comment>
<reference evidence="16" key="1">
    <citation type="submission" date="2016-04" db="EMBL/GenBank/DDBJ databases">
        <authorList>
            <person name="Evans L.H."/>
            <person name="Alamgir A."/>
            <person name="Owens N."/>
            <person name="Weber N.D."/>
            <person name="Virtaneva K."/>
            <person name="Barbian K."/>
            <person name="Babar A."/>
            <person name="Rosenke K."/>
        </authorList>
    </citation>
    <scope>NUCLEOTIDE SEQUENCE [LARGE SCALE GENOMIC DNA]</scope>
    <source>
        <strain evidence="16">CBS 101.48</strain>
    </source>
</reference>
<feature type="compositionally biased region" description="Basic and acidic residues" evidence="13">
    <location>
        <begin position="49"/>
        <end position="58"/>
    </location>
</feature>
<keyword evidence="8 12" id="KW-0799">Topoisomerase</keyword>
<dbReference type="STRING" id="4829.A0A163KNW1"/>
<dbReference type="InterPro" id="IPR013049">
    <property type="entry name" value="Spo11/TopoVI_A_N"/>
</dbReference>
<evidence type="ECO:0000256" key="6">
    <source>
        <dbReference type="ARBA" id="ARBA00022723"/>
    </source>
</evidence>
<feature type="region of interest" description="Disordered" evidence="13">
    <location>
        <begin position="420"/>
        <end position="445"/>
    </location>
</feature>
<dbReference type="InterPro" id="IPR036388">
    <property type="entry name" value="WH-like_DNA-bd_sf"/>
</dbReference>
<dbReference type="FunCoup" id="A0A163KNW1">
    <property type="interactions" value="150"/>
</dbReference>
<evidence type="ECO:0000256" key="5">
    <source>
        <dbReference type="ARBA" id="ARBA00012895"/>
    </source>
</evidence>
<feature type="region of interest" description="Disordered" evidence="13">
    <location>
        <begin position="29"/>
        <end position="107"/>
    </location>
</feature>
<accession>A0A163KNW1</accession>
<dbReference type="InParanoid" id="A0A163KNW1"/>
<feature type="compositionally biased region" description="Polar residues" evidence="13">
    <location>
        <begin position="430"/>
        <end position="445"/>
    </location>
</feature>
<evidence type="ECO:0000256" key="9">
    <source>
        <dbReference type="ARBA" id="ARBA00023125"/>
    </source>
</evidence>
<dbReference type="GO" id="GO:0007131">
    <property type="term" value="P:reciprocal meiotic recombination"/>
    <property type="evidence" value="ECO:0007669"/>
    <property type="project" value="TreeGrafter"/>
</dbReference>
<dbReference type="InterPro" id="IPR013048">
    <property type="entry name" value="Meiotic_Spo11"/>
</dbReference>
<dbReference type="Pfam" id="PF21180">
    <property type="entry name" value="TOP6A-Spo11_Toprim"/>
    <property type="match status" value="1"/>
</dbReference>
<feature type="active site" description="O-(5'-phospho-DNA)-tyrosine intermediate" evidence="12">
    <location>
        <position position="200"/>
    </location>
</feature>
<dbReference type="GO" id="GO:0003677">
    <property type="term" value="F:DNA binding"/>
    <property type="evidence" value="ECO:0007669"/>
    <property type="project" value="UniProtKB-UniRule"/>
</dbReference>
<dbReference type="Pfam" id="PF04406">
    <property type="entry name" value="TP6A_N"/>
    <property type="match status" value="1"/>
</dbReference>
<dbReference type="GO" id="GO:0000706">
    <property type="term" value="P:meiotic DNA double-strand break processing"/>
    <property type="evidence" value="ECO:0007669"/>
    <property type="project" value="TreeGrafter"/>
</dbReference>
<feature type="domain" description="Topoisomerase 6 subunit A/Spo11 TOPRIM" evidence="15">
    <location>
        <begin position="291"/>
        <end position="415"/>
    </location>
</feature>
<evidence type="ECO:0000256" key="10">
    <source>
        <dbReference type="ARBA" id="ARBA00023235"/>
    </source>
</evidence>
<feature type="domain" description="Spo11/DNA topoisomerase VI subunit A N-terminal" evidence="14">
    <location>
        <begin position="172"/>
        <end position="232"/>
    </location>
</feature>
<dbReference type="SUPFAM" id="SSF56726">
    <property type="entry name" value="DNA topoisomerase IV, alpha subunit"/>
    <property type="match status" value="1"/>
</dbReference>
<dbReference type="EMBL" id="LT550136">
    <property type="protein sequence ID" value="SAL95079.1"/>
    <property type="molecule type" value="Genomic_DNA"/>
</dbReference>
<dbReference type="Gene3D" id="3.40.1360.10">
    <property type="match status" value="1"/>
</dbReference>
<dbReference type="PANTHER" id="PTHR10848">
    <property type="entry name" value="MEIOTIC RECOMBINATION PROTEIN SPO11"/>
    <property type="match status" value="1"/>
</dbReference>
<evidence type="ECO:0000256" key="13">
    <source>
        <dbReference type="SAM" id="MobiDB-lite"/>
    </source>
</evidence>
<organism evidence="16">
    <name type="scientific">Absidia glauca</name>
    <name type="common">Pin mould</name>
    <dbReference type="NCBI Taxonomy" id="4829"/>
    <lineage>
        <taxon>Eukaryota</taxon>
        <taxon>Fungi</taxon>
        <taxon>Fungi incertae sedis</taxon>
        <taxon>Mucoromycota</taxon>
        <taxon>Mucoromycotina</taxon>
        <taxon>Mucoromycetes</taxon>
        <taxon>Mucorales</taxon>
        <taxon>Cunninghamellaceae</taxon>
        <taxon>Absidia</taxon>
    </lineage>
</organism>
<keyword evidence="10 12" id="KW-0413">Isomerase</keyword>
<dbReference type="PROSITE" id="PS52041">
    <property type="entry name" value="TOPO_IIB"/>
    <property type="match status" value="1"/>
</dbReference>
<keyword evidence="9 12" id="KW-0238">DNA-binding</keyword>
<evidence type="ECO:0000259" key="15">
    <source>
        <dbReference type="Pfam" id="PF21180"/>
    </source>
</evidence>
<evidence type="ECO:0000313" key="17">
    <source>
        <dbReference type="Proteomes" id="UP000078561"/>
    </source>
</evidence>
<proteinExistence type="inferred from homology"/>
<dbReference type="PRINTS" id="PR01550">
    <property type="entry name" value="TOP6AFAMILY"/>
</dbReference>
<dbReference type="GO" id="GO:0046872">
    <property type="term" value="F:metal ion binding"/>
    <property type="evidence" value="ECO:0007669"/>
    <property type="project" value="UniProtKB-KW"/>
</dbReference>
<name>A0A163KNW1_ABSGL</name>
<dbReference type="CDD" id="cd00223">
    <property type="entry name" value="TOPRIM_TopoIIB_SPO"/>
    <property type="match status" value="1"/>
</dbReference>
<evidence type="ECO:0000256" key="4">
    <source>
        <dbReference type="ARBA" id="ARBA00006559"/>
    </source>
</evidence>
<feature type="compositionally biased region" description="Polar residues" evidence="13">
    <location>
        <begin position="67"/>
        <end position="106"/>
    </location>
</feature>
<evidence type="ECO:0000256" key="7">
    <source>
        <dbReference type="ARBA" id="ARBA00022842"/>
    </source>
</evidence>
<dbReference type="GO" id="GO:0000228">
    <property type="term" value="C:nuclear chromosome"/>
    <property type="evidence" value="ECO:0007669"/>
    <property type="project" value="TreeGrafter"/>
</dbReference>
<dbReference type="OMA" id="DIYATYK"/>
<dbReference type="PRINTS" id="PR01551">
    <property type="entry name" value="SPO11HOMOLOG"/>
</dbReference>
<dbReference type="InterPro" id="IPR036078">
    <property type="entry name" value="Spo11/TopoVI_A_sf"/>
</dbReference>
<comment type="cofactor">
    <cofactor evidence="2">
        <name>Mg(2+)</name>
        <dbReference type="ChEBI" id="CHEBI:18420"/>
    </cofactor>
</comment>
<feature type="compositionally biased region" description="Polar residues" evidence="13">
    <location>
        <begin position="147"/>
        <end position="165"/>
    </location>
</feature>
<keyword evidence="11" id="KW-0539">Nucleus</keyword>
<evidence type="ECO:0000256" key="2">
    <source>
        <dbReference type="ARBA" id="ARBA00001946"/>
    </source>
</evidence>
<dbReference type="GO" id="GO:0042138">
    <property type="term" value="P:meiotic DNA double-strand break formation"/>
    <property type="evidence" value="ECO:0007669"/>
    <property type="project" value="InterPro"/>
</dbReference>